<dbReference type="InterPro" id="IPR031807">
    <property type="entry name" value="HicB-like"/>
</dbReference>
<sequence length="66" mass="7540">MAEYYAVIDRDEDGQYFAYVPELPGCQTCGETMEELLENLEEAIGLYLEVVEHPREFPNVRKVAVG</sequence>
<reference evidence="3" key="1">
    <citation type="submission" date="2021-04" db="EMBL/GenBank/DDBJ databases">
        <title>A novel Synergistetes isolate from a pyrite-forming mixed culture.</title>
        <authorList>
            <person name="Bunk B."/>
            <person name="Sproer C."/>
            <person name="Spring S."/>
            <person name="Pester M."/>
        </authorList>
    </citation>
    <scope>NUCLEOTIDE SEQUENCE [LARGE SCALE GENOMIC DNA]</scope>
    <source>
        <strain evidence="3">J.5.4.2-T.3.5.2</strain>
    </source>
</reference>
<dbReference type="Pfam" id="PF15919">
    <property type="entry name" value="HicB_lk_antitox"/>
    <property type="match status" value="1"/>
</dbReference>
<keyword evidence="3" id="KW-1185">Reference proteome</keyword>
<evidence type="ECO:0000313" key="2">
    <source>
        <dbReference type="EMBL" id="QTX31371.1"/>
    </source>
</evidence>
<dbReference type="KEGG" id="aram:KAR29_08240"/>
<name>A0A9Q7ANG2_9BACT</name>
<proteinExistence type="predicted"/>
<dbReference type="PANTHER" id="PTHR34504">
    <property type="entry name" value="ANTITOXIN HICB"/>
    <property type="match status" value="1"/>
</dbReference>
<dbReference type="SUPFAM" id="SSF143100">
    <property type="entry name" value="TTHA1013/TTHA0281-like"/>
    <property type="match status" value="1"/>
</dbReference>
<feature type="domain" description="HicB-like antitoxin of toxin-antitoxin system" evidence="1">
    <location>
        <begin position="4"/>
        <end position="63"/>
    </location>
</feature>
<organism evidence="2 3">
    <name type="scientific">Aminithiophilus ramosus</name>
    <dbReference type="NCBI Taxonomy" id="3029084"/>
    <lineage>
        <taxon>Bacteria</taxon>
        <taxon>Thermotogati</taxon>
        <taxon>Synergistota</taxon>
        <taxon>Synergistia</taxon>
        <taxon>Synergistales</taxon>
        <taxon>Aminithiophilaceae</taxon>
        <taxon>Aminithiophilus</taxon>
    </lineage>
</organism>
<dbReference type="PANTHER" id="PTHR34504:SF2">
    <property type="entry name" value="UPF0150 PROTEIN SSL0259"/>
    <property type="match status" value="1"/>
</dbReference>
<dbReference type="Proteomes" id="UP000671879">
    <property type="component" value="Chromosome"/>
</dbReference>
<dbReference type="Gene3D" id="3.30.160.250">
    <property type="match status" value="1"/>
</dbReference>
<evidence type="ECO:0000259" key="1">
    <source>
        <dbReference type="Pfam" id="PF15919"/>
    </source>
</evidence>
<evidence type="ECO:0000313" key="3">
    <source>
        <dbReference type="Proteomes" id="UP000671879"/>
    </source>
</evidence>
<dbReference type="EMBL" id="CP072943">
    <property type="protein sequence ID" value="QTX31371.1"/>
    <property type="molecule type" value="Genomic_DNA"/>
</dbReference>
<dbReference type="RefSeq" id="WP_274372525.1">
    <property type="nucleotide sequence ID" value="NZ_CP072943.1"/>
</dbReference>
<protein>
    <submittedName>
        <fullName evidence="2">Type II toxin-antitoxin system HicB family antitoxin</fullName>
    </submittedName>
</protein>
<dbReference type="AlphaFoldDB" id="A0A9Q7ANG2"/>
<gene>
    <name evidence="2" type="ORF">KAR29_08240</name>
</gene>
<dbReference type="InterPro" id="IPR035069">
    <property type="entry name" value="TTHA1013/TTHA0281-like"/>
</dbReference>
<accession>A0A9Q7ANG2</accession>
<dbReference type="InterPro" id="IPR051404">
    <property type="entry name" value="TA_system_antitoxin"/>
</dbReference>